<accession>A0A329SKA7</accession>
<dbReference type="OrthoDB" id="286233at2759"/>
<evidence type="ECO:0000313" key="2">
    <source>
        <dbReference type="EMBL" id="KAG2855025.1"/>
    </source>
</evidence>
<evidence type="ECO:0000313" key="3">
    <source>
        <dbReference type="EMBL" id="KAG2934294.1"/>
    </source>
</evidence>
<dbReference type="Gene3D" id="1.25.40.10">
    <property type="entry name" value="Tetratricopeptide repeat domain"/>
    <property type="match status" value="1"/>
</dbReference>
<dbReference type="EMBL" id="JAENGZ010000274">
    <property type="protein sequence ID" value="KAG6963333.1"/>
    <property type="molecule type" value="Genomic_DNA"/>
</dbReference>
<feature type="compositionally biased region" description="Basic and acidic residues" evidence="1">
    <location>
        <begin position="1"/>
        <end position="13"/>
    </location>
</feature>
<name>A0A329SKA7_9STRA</name>
<dbReference type="AlphaFoldDB" id="A0A329SKA7"/>
<dbReference type="EMBL" id="RCMG01000396">
    <property type="protein sequence ID" value="KAG2855025.1"/>
    <property type="molecule type" value="Genomic_DNA"/>
</dbReference>
<dbReference type="SUPFAM" id="SSF48452">
    <property type="entry name" value="TPR-like"/>
    <property type="match status" value="1"/>
</dbReference>
<evidence type="ECO:0000313" key="5">
    <source>
        <dbReference type="EMBL" id="RAW37011.1"/>
    </source>
</evidence>
<dbReference type="Proteomes" id="UP000735874">
    <property type="component" value="Unassembled WGS sequence"/>
</dbReference>
<dbReference type="PANTHER" id="PTHR10098">
    <property type="entry name" value="RAPSYN-RELATED"/>
    <property type="match status" value="1"/>
</dbReference>
<evidence type="ECO:0000256" key="1">
    <source>
        <dbReference type="SAM" id="MobiDB-lite"/>
    </source>
</evidence>
<dbReference type="VEuPathDB" id="FungiDB:PC110_g6725"/>
<evidence type="ECO:0000313" key="6">
    <source>
        <dbReference type="Proteomes" id="UP000251314"/>
    </source>
</evidence>
<comment type="caution">
    <text evidence="5">The sequence shown here is derived from an EMBL/GenBank/DDBJ whole genome shotgun (WGS) entry which is preliminary data.</text>
</comment>
<organism evidence="5 6">
    <name type="scientific">Phytophthora cactorum</name>
    <dbReference type="NCBI Taxonomy" id="29920"/>
    <lineage>
        <taxon>Eukaryota</taxon>
        <taxon>Sar</taxon>
        <taxon>Stramenopiles</taxon>
        <taxon>Oomycota</taxon>
        <taxon>Peronosporomycetes</taxon>
        <taxon>Peronosporales</taxon>
        <taxon>Peronosporaceae</taxon>
        <taxon>Phytophthora</taxon>
    </lineage>
</organism>
<feature type="compositionally biased region" description="Polar residues" evidence="1">
    <location>
        <begin position="103"/>
        <end position="120"/>
    </location>
</feature>
<keyword evidence="6" id="KW-1185">Reference proteome</keyword>
<reference evidence="2" key="2">
    <citation type="submission" date="2018-10" db="EMBL/GenBank/DDBJ databases">
        <title>Effector identification in a new, highly contiguous assembly of the strawberry crown rot pathogen Phytophthora cactorum.</title>
        <authorList>
            <person name="Armitage A.D."/>
            <person name="Nellist C.F."/>
            <person name="Bates H."/>
            <person name="Vickerstaff R.J."/>
            <person name="Harrison R.J."/>
        </authorList>
    </citation>
    <scope>NUCLEOTIDE SEQUENCE</scope>
    <source>
        <strain evidence="2">15-7</strain>
        <strain evidence="3">4040</strain>
    </source>
</reference>
<evidence type="ECO:0000313" key="4">
    <source>
        <dbReference type="EMBL" id="KAG6963333.1"/>
    </source>
</evidence>
<dbReference type="Proteomes" id="UP000688947">
    <property type="component" value="Unassembled WGS sequence"/>
</dbReference>
<feature type="region of interest" description="Disordered" evidence="1">
    <location>
        <begin position="1"/>
        <end position="121"/>
    </location>
</feature>
<dbReference type="EMBL" id="MJFZ01000123">
    <property type="protein sequence ID" value="RAW37011.1"/>
    <property type="molecule type" value="Genomic_DNA"/>
</dbReference>
<proteinExistence type="predicted"/>
<reference evidence="5 6" key="1">
    <citation type="submission" date="2018-01" db="EMBL/GenBank/DDBJ databases">
        <title>Draft genome of the strawberry crown rot pathogen Phytophthora cactorum.</title>
        <authorList>
            <person name="Armitage A.D."/>
            <person name="Lysoe E."/>
            <person name="Nellist C.F."/>
            <person name="Harrison R.J."/>
            <person name="Brurberg M.B."/>
        </authorList>
    </citation>
    <scope>NUCLEOTIDE SEQUENCE [LARGE SCALE GENOMIC DNA]</scope>
    <source>
        <strain evidence="5 6">10300</strain>
    </source>
</reference>
<gene>
    <name evidence="4" type="ORF">JG687_00006624</name>
    <name evidence="5" type="ORF">PC110_g6725</name>
    <name evidence="2" type="ORF">PC113_g12803</name>
    <name evidence="3" type="ORF">PC117_g12710</name>
</gene>
<sequence>MAASERRPPRMDVKNMYPNFHAEQHKHHVQEKSTMAVPRKQREGSGGSTRREGYGAATRPPSRNGLLQQKQRVHARDEMPARQTELSLFEHSKRAIPPIVPKPSSNQQEVTTSTPPSENDLSFLGAMARPPSRQVALRGELSLTSPTWEEDASANNLGISPRLRPLPFPASARSLLEATTARLSSPMDGESLQDLVMNARPRSRYARKELHRQGSAKTLVRISTAPSTLRGYQSLDGTSAPARCSTPLISSRSTGNLLCSDTNRRPPSRQAVQIAVINTVESALPGMEDDDGTDDDDDTNFFLTELEAAARAASAAAATKLRILARHITLGSLLLYGTPPVMVAAIQHFTAALKSIEASKSASPSSLALISLLHHHRGEAFRELVVASASATSKAAKVCIKHAFAAQRRALELAQRAKDPRLQARAVKALGLLFLDAHAYGPALSHQQEALQIALEERDRELEARVYANLGNLALAQLHFGHALSCHHRDLQLCSSKVLDCRLGRARAHRNLSIVYAKLHRRDQQLKHEKEWRIAAHSDGGAYLYDISNHPDSSVGNICLQPSTDIDPALASLVTQNLAEIVRGLAAHRARDSTLENSEEDSIIAALEQEWSSAEVDLKAAITAVSTEAGRVPNVSDTQRFAASPSKPGFSRVSIRIDNYSSASSLADPKSSLQNK</sequence>
<reference evidence="4" key="3">
    <citation type="submission" date="2021-01" db="EMBL/GenBank/DDBJ databases">
        <title>Phytophthora aleatoria, a newly-described species from Pinus radiata is distinct from Phytophthora cactorum isolates based on comparative genomics.</title>
        <authorList>
            <person name="Mcdougal R."/>
            <person name="Panda P."/>
            <person name="Williams N."/>
            <person name="Studholme D.J."/>
        </authorList>
    </citation>
    <scope>NUCLEOTIDE SEQUENCE</scope>
    <source>
        <strain evidence="4">NZFS 3830</strain>
    </source>
</reference>
<dbReference type="STRING" id="29920.A0A329SKA7"/>
<protein>
    <submittedName>
        <fullName evidence="5">Uncharacterized protein</fullName>
    </submittedName>
</protein>
<dbReference type="InterPro" id="IPR011990">
    <property type="entry name" value="TPR-like_helical_dom_sf"/>
</dbReference>
<dbReference type="EMBL" id="RCMK01000355">
    <property type="protein sequence ID" value="KAG2934294.1"/>
    <property type="molecule type" value="Genomic_DNA"/>
</dbReference>
<dbReference type="Proteomes" id="UP000251314">
    <property type="component" value="Unassembled WGS sequence"/>
</dbReference>
<dbReference type="Proteomes" id="UP000736787">
    <property type="component" value="Unassembled WGS sequence"/>
</dbReference>